<dbReference type="EMBL" id="LAZR01000321">
    <property type="protein sequence ID" value="KKN74765.1"/>
    <property type="molecule type" value="Genomic_DNA"/>
</dbReference>
<dbReference type="AlphaFoldDB" id="A0A0F9T0K9"/>
<comment type="caution">
    <text evidence="1">The sequence shown here is derived from an EMBL/GenBank/DDBJ whole genome shotgun (WGS) entry which is preliminary data.</text>
</comment>
<name>A0A0F9T0K9_9ZZZZ</name>
<evidence type="ECO:0000313" key="1">
    <source>
        <dbReference type="EMBL" id="KKN74765.1"/>
    </source>
</evidence>
<sequence>MEINIGDKKIQCPACSSGNIHLKKHKPFRYEFKCDNPYCQTNKQPFEPKPDEGRLLTEDEIKEAGAYHSNPHSILEERLKAQDAKTVSHYQNYVELDPDQSLPNYQHEPIWERFTTKDVEQNMFDKGWRKIRT</sequence>
<organism evidence="1">
    <name type="scientific">marine sediment metagenome</name>
    <dbReference type="NCBI Taxonomy" id="412755"/>
    <lineage>
        <taxon>unclassified sequences</taxon>
        <taxon>metagenomes</taxon>
        <taxon>ecological metagenomes</taxon>
    </lineage>
</organism>
<reference evidence="1" key="1">
    <citation type="journal article" date="2015" name="Nature">
        <title>Complex archaea that bridge the gap between prokaryotes and eukaryotes.</title>
        <authorList>
            <person name="Spang A."/>
            <person name="Saw J.H."/>
            <person name="Jorgensen S.L."/>
            <person name="Zaremba-Niedzwiedzka K."/>
            <person name="Martijn J."/>
            <person name="Lind A.E."/>
            <person name="van Eijk R."/>
            <person name="Schleper C."/>
            <person name="Guy L."/>
            <person name="Ettema T.J."/>
        </authorList>
    </citation>
    <scope>NUCLEOTIDE SEQUENCE</scope>
</reference>
<accession>A0A0F9T0K9</accession>
<protein>
    <submittedName>
        <fullName evidence="1">Uncharacterized protein</fullName>
    </submittedName>
</protein>
<gene>
    <name evidence="1" type="ORF">LCGC14_0388070</name>
</gene>
<proteinExistence type="predicted"/>